<feature type="region of interest" description="Disordered" evidence="6">
    <location>
        <begin position="340"/>
        <end position="379"/>
    </location>
</feature>
<dbReference type="Gene3D" id="4.10.240.10">
    <property type="entry name" value="Zn(2)-C6 fungal-type DNA-binding domain"/>
    <property type="match status" value="1"/>
</dbReference>
<evidence type="ECO:0000256" key="4">
    <source>
        <dbReference type="ARBA" id="ARBA00023242"/>
    </source>
</evidence>
<feature type="region of interest" description="Disordered" evidence="6">
    <location>
        <begin position="1485"/>
        <end position="1517"/>
    </location>
</feature>
<dbReference type="PROSITE" id="PS00463">
    <property type="entry name" value="ZN2_CY6_FUNGAL_1"/>
    <property type="match status" value="1"/>
</dbReference>
<dbReference type="PROSITE" id="PS50048">
    <property type="entry name" value="ZN2_CY6_FUNGAL_2"/>
    <property type="match status" value="1"/>
</dbReference>
<dbReference type="GO" id="GO:0000981">
    <property type="term" value="F:DNA-binding transcription factor activity, RNA polymerase II-specific"/>
    <property type="evidence" value="ECO:0007669"/>
    <property type="project" value="InterPro"/>
</dbReference>
<feature type="compositionally biased region" description="Basic and acidic residues" evidence="6">
    <location>
        <begin position="413"/>
        <end position="423"/>
    </location>
</feature>
<keyword evidence="9" id="KW-1185">Reference proteome</keyword>
<feature type="region of interest" description="Disordered" evidence="6">
    <location>
        <begin position="489"/>
        <end position="516"/>
    </location>
</feature>
<dbReference type="GO" id="GO:0000978">
    <property type="term" value="F:RNA polymerase II cis-regulatory region sequence-specific DNA binding"/>
    <property type="evidence" value="ECO:0007669"/>
    <property type="project" value="TreeGrafter"/>
</dbReference>
<keyword evidence="2" id="KW-0238">DNA-binding</keyword>
<evidence type="ECO:0000256" key="1">
    <source>
        <dbReference type="ARBA" id="ARBA00023015"/>
    </source>
</evidence>
<sequence>MAENTNPEDTNKNLKDSKLQESLTKVKTEKKTRKRNRVPVSCCICRRRKIRCDKSKPKCTNCIKNNVAHLCCYLEPKWAQPIPNTGIDQQITQHDPHISLLSQDSGQSTPQTVKFENIDESFSLRSEIETLQGKIKLLEDENTDLKRKIITTSNHQVSNPPIVRIKPQDSDELMDSIFNSNILFIAQKSNQYNIPITYQISVFSWMFVVKNDLYLNDLWMKILKLRQHYEYYYNSKGSVDNKMISHYNSYGNRLSKFKNNTSLKTSIIPQEKTSEHTSKLKKFLEKSLNLEKHHISINPTNTNEVEVRSHSPLSKMTTPSNICPVTGVVGVCPMGNSIEKISPSKESVKSNGSTNSEDYLSSNNSTPSMEKKTPTHNVSSSFTINRCPVLLHSSSKKSNLSRLNTNICLADNNDSKNNDKNNDGNENDDNVIHKNNHDDDDYDDDDDDNDDDDELLKNEKVCPLMIGNAKALFKEKLTKMNISAIRDSHINSKRKVHSPNPAKSRGTPIIPSGPSTPLSEINPHDTDKLANFVPIAIKPETPSLSSRQSSVSGPTKRKSNDNLQQPKKLKKMKTISSSYIKTLNYNNTKQIINVIEQYLPNKKVVTLLIDRFFDKLYIHMPYVDETSFRAKINNIIKMSDSNQKIKLSSVGSQYCEDFLYVCLLLIIVRLSWLSLPDKDVVGISQNEQLLIKPENFISFVLVDLVKEVFSSAKIMSKPSVLIFQVGLFLKIYSTISPEDGFDTDDSYTRNSSLNNSNNSQNSESNSGSADSSNNSPFKANDLSGDLSNEAPNINSPNFIAMLVQLAHTIGLNRDPLNFKNFYPTANDDDVTVSRLFKTRHLWRKLWYGLLFMTVEANLSLGDYKKGLAIELDLDPTLGSSVNKSWDCRLPGGIEQGVLENSFENSKLLQRELCVVQIFRESIVAYKWIYQGMKLLFSVDKVPTTQEVENVVVNLNNLVSEKSKYGFGIDLIMGDQEIVNPFRARNSSVWVKKYTKQIKVARLKVHLIVKNMISSLDYLLFLNHEQKLSILLSQRNATIEKIEKQRGYIETFFESSLLSSIENFKLFVQFTQDVSKVFPICAAELLLYPFLMILNHRSHEFLISLVLRVQQNSPVIMEILKKNKIDPKELQKRLFTYLETFIEKLDALTKNYYYAWVLKRLVKFFYNILTNSQKLFKINFKRMPVPDNTNYTAERKIPIPESSAENGEKSAFEIAFGTSKLPPVTDYTHDDRREINFNPTTSNSNFLIPSNGNTGNENSNNQLNNVMMQSINSDVLGHSDSTISAATNVLSPQVSHYDGFNSLNTSNNLQMNHNNLHLNLMQQRNLHSANGSVSSTNSDRWNGMMGEELNELFDDQFLNDIGGLAMETVNNTGLLGLHTGLSQDTISPNPNLEAVNQARMNGRLMSNAFAVGSHRMDVGSSSMNSNSFVASQFNGMGTMNNNLPSGKGEMFNSLNEIDFTNVDLNTPIDNIVYGFDLTMAGPVNSNAGVQAPTNSMHPQNNSNTKPTPNSGLGNWNFF</sequence>
<dbReference type="PANTHER" id="PTHR31069">
    <property type="entry name" value="OLEATE-ACTIVATED TRANSCRIPTION FACTOR 1-RELATED"/>
    <property type="match status" value="1"/>
</dbReference>
<dbReference type="InterPro" id="IPR036864">
    <property type="entry name" value="Zn2-C6_fun-type_DNA-bd_sf"/>
</dbReference>
<evidence type="ECO:0000313" key="9">
    <source>
        <dbReference type="Proteomes" id="UP000307173"/>
    </source>
</evidence>
<evidence type="ECO:0000259" key="7">
    <source>
        <dbReference type="PROSITE" id="PS50048"/>
    </source>
</evidence>
<dbReference type="GO" id="GO:0005634">
    <property type="term" value="C:nucleus"/>
    <property type="evidence" value="ECO:0007669"/>
    <property type="project" value="TreeGrafter"/>
</dbReference>
<evidence type="ECO:0000256" key="3">
    <source>
        <dbReference type="ARBA" id="ARBA00023163"/>
    </source>
</evidence>
<evidence type="ECO:0000256" key="6">
    <source>
        <dbReference type="SAM" id="MobiDB-lite"/>
    </source>
</evidence>
<keyword evidence="1" id="KW-0805">Transcription regulation</keyword>
<gene>
    <name evidence="8" type="ORF">CANINC_001761</name>
</gene>
<dbReference type="CDD" id="cd00067">
    <property type="entry name" value="GAL4"/>
    <property type="match status" value="1"/>
</dbReference>
<feature type="region of interest" description="Disordered" evidence="6">
    <location>
        <begin position="410"/>
        <end position="456"/>
    </location>
</feature>
<feature type="compositionally biased region" description="Basic and acidic residues" evidence="6">
    <location>
        <begin position="9"/>
        <end position="29"/>
    </location>
</feature>
<keyword evidence="3" id="KW-0804">Transcription</keyword>
<dbReference type="InterPro" id="IPR050675">
    <property type="entry name" value="OAF3"/>
</dbReference>
<feature type="region of interest" description="Disordered" evidence="6">
    <location>
        <begin position="1"/>
        <end position="32"/>
    </location>
</feature>
<feature type="region of interest" description="Disordered" evidence="6">
    <location>
        <begin position="542"/>
        <end position="570"/>
    </location>
</feature>
<keyword evidence="5" id="KW-0175">Coiled coil</keyword>
<proteinExistence type="predicted"/>
<dbReference type="Pfam" id="PF00172">
    <property type="entry name" value="Zn_clus"/>
    <property type="match status" value="1"/>
</dbReference>
<dbReference type="SUPFAM" id="SSF57701">
    <property type="entry name" value="Zn2/Cys6 DNA-binding domain"/>
    <property type="match status" value="1"/>
</dbReference>
<feature type="compositionally biased region" description="Low complexity" evidence="6">
    <location>
        <begin position="748"/>
        <end position="775"/>
    </location>
</feature>
<dbReference type="CDD" id="cd12148">
    <property type="entry name" value="fungal_TF_MHR"/>
    <property type="match status" value="1"/>
</dbReference>
<dbReference type="EMBL" id="SELW01000280">
    <property type="protein sequence ID" value="TID29642.1"/>
    <property type="molecule type" value="Genomic_DNA"/>
</dbReference>
<dbReference type="GO" id="GO:0045944">
    <property type="term" value="P:positive regulation of transcription by RNA polymerase II"/>
    <property type="evidence" value="ECO:0007669"/>
    <property type="project" value="TreeGrafter"/>
</dbReference>
<dbReference type="STRING" id="52247.A0A4T0X420"/>
<evidence type="ECO:0000313" key="8">
    <source>
        <dbReference type="EMBL" id="TID29642.1"/>
    </source>
</evidence>
<dbReference type="OrthoDB" id="4159781at2759"/>
<feature type="coiled-coil region" evidence="5">
    <location>
        <begin position="121"/>
        <end position="148"/>
    </location>
</feature>
<accession>A0A4T0X420</accession>
<keyword evidence="4" id="KW-0539">Nucleus</keyword>
<feature type="compositionally biased region" description="Polar residues" evidence="6">
    <location>
        <begin position="349"/>
        <end position="368"/>
    </location>
</feature>
<feature type="compositionally biased region" description="Acidic residues" evidence="6">
    <location>
        <begin position="438"/>
        <end position="454"/>
    </location>
</feature>
<protein>
    <recommendedName>
        <fullName evidence="7">Zn(2)-C6 fungal-type domain-containing protein</fullName>
    </recommendedName>
</protein>
<comment type="caution">
    <text evidence="8">The sequence shown here is derived from an EMBL/GenBank/DDBJ whole genome shotgun (WGS) entry which is preliminary data.</text>
</comment>
<dbReference type="PANTHER" id="PTHR31069:SF12">
    <property type="entry name" value="TRANSCRIPTION FACTOR DOMAIN-CONTAINING PROTEIN"/>
    <property type="match status" value="1"/>
</dbReference>
<name>A0A4T0X420_9ASCO</name>
<feature type="domain" description="Zn(2)-C6 fungal-type" evidence="7">
    <location>
        <begin position="41"/>
        <end position="73"/>
    </location>
</feature>
<feature type="compositionally biased region" description="Polar residues" evidence="6">
    <location>
        <begin position="542"/>
        <end position="553"/>
    </location>
</feature>
<evidence type="ECO:0000256" key="2">
    <source>
        <dbReference type="ARBA" id="ARBA00023125"/>
    </source>
</evidence>
<dbReference type="InterPro" id="IPR001138">
    <property type="entry name" value="Zn2Cys6_DnaBD"/>
</dbReference>
<evidence type="ECO:0000256" key="5">
    <source>
        <dbReference type="SAM" id="Coils"/>
    </source>
</evidence>
<dbReference type="Proteomes" id="UP000307173">
    <property type="component" value="Unassembled WGS sequence"/>
</dbReference>
<feature type="region of interest" description="Disordered" evidence="6">
    <location>
        <begin position="744"/>
        <end position="786"/>
    </location>
</feature>
<reference evidence="8 9" key="1">
    <citation type="journal article" date="2019" name="Front. Genet.">
        <title>Whole-Genome Sequencing of the Opportunistic Yeast Pathogen Candida inconspicua Uncovers Its Hybrid Origin.</title>
        <authorList>
            <person name="Mixao V."/>
            <person name="Hansen A.P."/>
            <person name="Saus E."/>
            <person name="Boekhout T."/>
            <person name="Lass-Florl C."/>
            <person name="Gabaldon T."/>
        </authorList>
    </citation>
    <scope>NUCLEOTIDE SEQUENCE [LARGE SCALE GENOMIC DNA]</scope>
    <source>
        <strain evidence="8 9">CBS 180</strain>
    </source>
</reference>
<organism evidence="8 9">
    <name type="scientific">Pichia inconspicua</name>
    <dbReference type="NCBI Taxonomy" id="52247"/>
    <lineage>
        <taxon>Eukaryota</taxon>
        <taxon>Fungi</taxon>
        <taxon>Dikarya</taxon>
        <taxon>Ascomycota</taxon>
        <taxon>Saccharomycotina</taxon>
        <taxon>Pichiomycetes</taxon>
        <taxon>Pichiales</taxon>
        <taxon>Pichiaceae</taxon>
        <taxon>Pichia</taxon>
    </lineage>
</organism>
<dbReference type="GO" id="GO:0008270">
    <property type="term" value="F:zinc ion binding"/>
    <property type="evidence" value="ECO:0007669"/>
    <property type="project" value="InterPro"/>
</dbReference>
<dbReference type="SMART" id="SM00066">
    <property type="entry name" value="GAL4"/>
    <property type="match status" value="1"/>
</dbReference>